<dbReference type="EMBL" id="JBJUIK010000009">
    <property type="protein sequence ID" value="KAL3518204.1"/>
    <property type="molecule type" value="Genomic_DNA"/>
</dbReference>
<dbReference type="InterPro" id="IPR036815">
    <property type="entry name" value="14-3-3_dom_sf"/>
</dbReference>
<protein>
    <recommendedName>
        <fullName evidence="4">14-3-3 domain-containing protein</fullName>
    </recommendedName>
</protein>
<proteinExistence type="inferred from homology"/>
<dbReference type="SMART" id="SM00101">
    <property type="entry name" value="14_3_3"/>
    <property type="match status" value="1"/>
</dbReference>
<feature type="domain" description="14-3-3" evidence="4">
    <location>
        <begin position="1"/>
        <end position="232"/>
    </location>
</feature>
<evidence type="ECO:0000256" key="2">
    <source>
        <dbReference type="PIRSR" id="PIRSR000868-1"/>
    </source>
</evidence>
<feature type="site" description="Interaction with phosphoserine on interacting protein" evidence="2">
    <location>
        <position position="52"/>
    </location>
</feature>
<dbReference type="AlphaFoldDB" id="A0ABD2ZFG9"/>
<sequence length="233" mass="26843">MAEIANQSQRYKDAMNYMNNIVTNYVSPTSELTSEEQNILSGSYKNVIGSLRTAWQNVSSLDRDNEFLKGYNPVRATKINQDYRTGLETEISMVCNVILKLLDETLIPSASSSESKVFYFKMEGDYKRYLVEFKVDDDKDRTLAAERAKLAYETAEKIALADLRPLHPMRLAVALNFSVFFHDILNETEAARTKAKAAFRDADQDMKSLRRELNEESKLIMQLLRENLNRWDV</sequence>
<evidence type="ECO:0000256" key="1">
    <source>
        <dbReference type="ARBA" id="ARBA00006141"/>
    </source>
</evidence>
<evidence type="ECO:0000259" key="4">
    <source>
        <dbReference type="SMART" id="SM00101"/>
    </source>
</evidence>
<keyword evidence="6" id="KW-1185">Reference proteome</keyword>
<gene>
    <name evidence="5" type="ORF">ACH5RR_020793</name>
</gene>
<dbReference type="PANTHER" id="PTHR18860">
    <property type="entry name" value="14-3-3 PROTEIN"/>
    <property type="match status" value="1"/>
</dbReference>
<dbReference type="SUPFAM" id="SSF48445">
    <property type="entry name" value="14-3-3 protein"/>
    <property type="match status" value="1"/>
</dbReference>
<dbReference type="Proteomes" id="UP001630127">
    <property type="component" value="Unassembled WGS sequence"/>
</dbReference>
<comment type="caution">
    <text evidence="5">The sequence shown here is derived from an EMBL/GenBank/DDBJ whole genome shotgun (WGS) entry which is preliminary data.</text>
</comment>
<evidence type="ECO:0000256" key="3">
    <source>
        <dbReference type="SAM" id="Coils"/>
    </source>
</evidence>
<accession>A0ABD2ZFG9</accession>
<name>A0ABD2ZFG9_9GENT</name>
<dbReference type="PIRSF" id="PIRSF000868">
    <property type="entry name" value="14-3-3"/>
    <property type="match status" value="1"/>
</dbReference>
<feature type="site" description="Interaction with phosphoserine on interacting protein" evidence="2">
    <location>
        <position position="128"/>
    </location>
</feature>
<dbReference type="PRINTS" id="PR00305">
    <property type="entry name" value="1433ZETA"/>
</dbReference>
<reference evidence="5 6" key="1">
    <citation type="submission" date="2024-11" db="EMBL/GenBank/DDBJ databases">
        <title>A near-complete genome assembly of Cinchona calisaya.</title>
        <authorList>
            <person name="Lian D.C."/>
            <person name="Zhao X.W."/>
            <person name="Wei L."/>
        </authorList>
    </citation>
    <scope>NUCLEOTIDE SEQUENCE [LARGE SCALE GENOMIC DNA]</scope>
    <source>
        <tissue evidence="5">Nenye</tissue>
    </source>
</reference>
<dbReference type="InterPro" id="IPR023410">
    <property type="entry name" value="14-3-3_domain"/>
</dbReference>
<dbReference type="Pfam" id="PF00244">
    <property type="entry name" value="14-3-3"/>
    <property type="match status" value="1"/>
</dbReference>
<evidence type="ECO:0000313" key="5">
    <source>
        <dbReference type="EMBL" id="KAL3518204.1"/>
    </source>
</evidence>
<organism evidence="5 6">
    <name type="scientific">Cinchona calisaya</name>
    <dbReference type="NCBI Taxonomy" id="153742"/>
    <lineage>
        <taxon>Eukaryota</taxon>
        <taxon>Viridiplantae</taxon>
        <taxon>Streptophyta</taxon>
        <taxon>Embryophyta</taxon>
        <taxon>Tracheophyta</taxon>
        <taxon>Spermatophyta</taxon>
        <taxon>Magnoliopsida</taxon>
        <taxon>eudicotyledons</taxon>
        <taxon>Gunneridae</taxon>
        <taxon>Pentapetalae</taxon>
        <taxon>asterids</taxon>
        <taxon>lamiids</taxon>
        <taxon>Gentianales</taxon>
        <taxon>Rubiaceae</taxon>
        <taxon>Cinchonoideae</taxon>
        <taxon>Cinchoneae</taxon>
        <taxon>Cinchona</taxon>
    </lineage>
</organism>
<dbReference type="InterPro" id="IPR000308">
    <property type="entry name" value="14-3-3"/>
</dbReference>
<dbReference type="Gene3D" id="1.20.190.20">
    <property type="entry name" value="14-3-3 domain"/>
    <property type="match status" value="1"/>
</dbReference>
<comment type="similarity">
    <text evidence="1">Belongs to the 14-3-3 family.</text>
</comment>
<feature type="coiled-coil region" evidence="3">
    <location>
        <begin position="192"/>
        <end position="226"/>
    </location>
</feature>
<keyword evidence="3" id="KW-0175">Coiled coil</keyword>
<evidence type="ECO:0000313" key="6">
    <source>
        <dbReference type="Proteomes" id="UP001630127"/>
    </source>
</evidence>